<keyword evidence="2" id="KW-1185">Reference proteome</keyword>
<accession>A0ACC0CET5</accession>
<gene>
    <name evidence="1" type="ORF">M9H77_04679</name>
</gene>
<dbReference type="EMBL" id="CM044701">
    <property type="protein sequence ID" value="KAI5683451.1"/>
    <property type="molecule type" value="Genomic_DNA"/>
</dbReference>
<reference evidence="2" key="1">
    <citation type="journal article" date="2023" name="Nat. Plants">
        <title>Single-cell RNA sequencing provides a high-resolution roadmap for understanding the multicellular compartmentation of specialized metabolism.</title>
        <authorList>
            <person name="Sun S."/>
            <person name="Shen X."/>
            <person name="Li Y."/>
            <person name="Li Y."/>
            <person name="Wang S."/>
            <person name="Li R."/>
            <person name="Zhang H."/>
            <person name="Shen G."/>
            <person name="Guo B."/>
            <person name="Wei J."/>
            <person name="Xu J."/>
            <person name="St-Pierre B."/>
            <person name="Chen S."/>
            <person name="Sun C."/>
        </authorList>
    </citation>
    <scope>NUCLEOTIDE SEQUENCE [LARGE SCALE GENOMIC DNA]</scope>
</reference>
<evidence type="ECO:0000313" key="1">
    <source>
        <dbReference type="EMBL" id="KAI5683451.1"/>
    </source>
</evidence>
<proteinExistence type="predicted"/>
<protein>
    <submittedName>
        <fullName evidence="1">Uncharacterized protein</fullName>
    </submittedName>
</protein>
<sequence length="243" mass="28210">MNPPCVLNLSECHPFEVNEPECKRFDANKQETSLEDDEGQSDYINIEIQQQAIEPKVGAFYNDIDQLFESYLRFARMKGFSVAKKFDSKDTGSFRKYMTICCDRGRKSIANKHTKSINCLARLSAILRENGMWQVSKVVEEHNHELAPSMSRFMLAHRSINPNGRPWTTHLRSSHEPGHRTVRKRVANNSQQQRRTNSRPVSQSASQSASQYKSQFKQKIVEKKFKFNRNSRTKKYKNSKTKS</sequence>
<organism evidence="1 2">
    <name type="scientific">Catharanthus roseus</name>
    <name type="common">Madagascar periwinkle</name>
    <name type="synonym">Vinca rosea</name>
    <dbReference type="NCBI Taxonomy" id="4058"/>
    <lineage>
        <taxon>Eukaryota</taxon>
        <taxon>Viridiplantae</taxon>
        <taxon>Streptophyta</taxon>
        <taxon>Embryophyta</taxon>
        <taxon>Tracheophyta</taxon>
        <taxon>Spermatophyta</taxon>
        <taxon>Magnoliopsida</taxon>
        <taxon>eudicotyledons</taxon>
        <taxon>Gunneridae</taxon>
        <taxon>Pentapetalae</taxon>
        <taxon>asterids</taxon>
        <taxon>lamiids</taxon>
        <taxon>Gentianales</taxon>
        <taxon>Apocynaceae</taxon>
        <taxon>Rauvolfioideae</taxon>
        <taxon>Vinceae</taxon>
        <taxon>Catharanthinae</taxon>
        <taxon>Catharanthus</taxon>
    </lineage>
</organism>
<name>A0ACC0CET5_CATRO</name>
<dbReference type="Proteomes" id="UP001060085">
    <property type="component" value="Linkage Group LG01"/>
</dbReference>
<evidence type="ECO:0000313" key="2">
    <source>
        <dbReference type="Proteomes" id="UP001060085"/>
    </source>
</evidence>
<comment type="caution">
    <text evidence="1">The sequence shown here is derived from an EMBL/GenBank/DDBJ whole genome shotgun (WGS) entry which is preliminary data.</text>
</comment>